<name>A0ABP1RZY3_9HEXA</name>
<feature type="transmembrane region" description="Helical" evidence="4">
    <location>
        <begin position="18"/>
        <end position="42"/>
    </location>
</feature>
<dbReference type="EMBL" id="CAXLJM020000133">
    <property type="protein sequence ID" value="CAL8140163.1"/>
    <property type="molecule type" value="Genomic_DNA"/>
</dbReference>
<evidence type="ECO:0000313" key="7">
    <source>
        <dbReference type="Proteomes" id="UP001642540"/>
    </source>
</evidence>
<dbReference type="Gene3D" id="2.60.120.290">
    <property type="entry name" value="Spermadhesin, CUB domain"/>
    <property type="match status" value="1"/>
</dbReference>
<feature type="non-terminal residue" evidence="6">
    <location>
        <position position="1"/>
    </location>
</feature>
<reference evidence="6 7" key="1">
    <citation type="submission" date="2024-08" db="EMBL/GenBank/DDBJ databases">
        <authorList>
            <person name="Cucini C."/>
            <person name="Frati F."/>
        </authorList>
    </citation>
    <scope>NUCLEOTIDE SEQUENCE [LARGE SCALE GENOMIC DNA]</scope>
</reference>
<feature type="domain" description="CUB" evidence="5">
    <location>
        <begin position="198"/>
        <end position="314"/>
    </location>
</feature>
<keyword evidence="1" id="KW-0677">Repeat</keyword>
<keyword evidence="2" id="KW-1015">Disulfide bond</keyword>
<evidence type="ECO:0000256" key="1">
    <source>
        <dbReference type="ARBA" id="ARBA00022737"/>
    </source>
</evidence>
<comment type="caution">
    <text evidence="6">The sequence shown here is derived from an EMBL/GenBank/DDBJ whole genome shotgun (WGS) entry which is preliminary data.</text>
</comment>
<dbReference type="PANTHER" id="PTHR24251:SF21">
    <property type="entry name" value="OVOCHYMASE-1"/>
    <property type="match status" value="1"/>
</dbReference>
<gene>
    <name evidence="6" type="ORF">ODALV1_LOCUS28168</name>
</gene>
<dbReference type="SUPFAM" id="SSF49854">
    <property type="entry name" value="Spermadhesin, CUB domain"/>
    <property type="match status" value="1"/>
</dbReference>
<protein>
    <recommendedName>
        <fullName evidence="5">CUB domain-containing protein</fullName>
    </recommendedName>
</protein>
<keyword evidence="4" id="KW-1133">Transmembrane helix</keyword>
<sequence>VSQGETTLLFTIYYNHRYLAFVTMRGITALFAGAALLCNFASASVIHGKPEKEPIEDLPQFTSDLVHLLPSNNDVPILTTCNGVLNSTTGGIAYKAFEPISVNERCVWTIRGGRAGGFSLNVLNTGSANSQDTNLIATCLQHGRGATHISLNQTGLVNGVSACNLIIITLASGSDVSNATGFVLEYSVTRASTISPTSEDYIVTSENPGVIRYPNSAVYYNNNELTTFVILPVSRSTTNVIYLKGTLESSSCYDNLSVYRFNAASTSSSKYEYVGRICGNSASDLIANQDLILITFDSDVSNTGTGFQLALAASSSSECSA</sequence>
<evidence type="ECO:0000256" key="4">
    <source>
        <dbReference type="SAM" id="Phobius"/>
    </source>
</evidence>
<evidence type="ECO:0000313" key="6">
    <source>
        <dbReference type="EMBL" id="CAL8140163.1"/>
    </source>
</evidence>
<keyword evidence="4" id="KW-0812">Transmembrane</keyword>
<evidence type="ECO:0000256" key="2">
    <source>
        <dbReference type="ARBA" id="ARBA00023157"/>
    </source>
</evidence>
<comment type="caution">
    <text evidence="3">Lacks conserved residue(s) required for the propagation of feature annotation.</text>
</comment>
<organism evidence="6 7">
    <name type="scientific">Orchesella dallaii</name>
    <dbReference type="NCBI Taxonomy" id="48710"/>
    <lineage>
        <taxon>Eukaryota</taxon>
        <taxon>Metazoa</taxon>
        <taxon>Ecdysozoa</taxon>
        <taxon>Arthropoda</taxon>
        <taxon>Hexapoda</taxon>
        <taxon>Collembola</taxon>
        <taxon>Entomobryomorpha</taxon>
        <taxon>Entomobryoidea</taxon>
        <taxon>Orchesellidae</taxon>
        <taxon>Orchesellinae</taxon>
        <taxon>Orchesella</taxon>
    </lineage>
</organism>
<evidence type="ECO:0000256" key="3">
    <source>
        <dbReference type="PROSITE-ProRule" id="PRU00059"/>
    </source>
</evidence>
<dbReference type="PROSITE" id="PS01180">
    <property type="entry name" value="CUB"/>
    <property type="match status" value="1"/>
</dbReference>
<accession>A0ABP1RZY3</accession>
<dbReference type="Proteomes" id="UP001642540">
    <property type="component" value="Unassembled WGS sequence"/>
</dbReference>
<keyword evidence="4" id="KW-0472">Membrane</keyword>
<keyword evidence="7" id="KW-1185">Reference proteome</keyword>
<dbReference type="InterPro" id="IPR000859">
    <property type="entry name" value="CUB_dom"/>
</dbReference>
<evidence type="ECO:0000259" key="5">
    <source>
        <dbReference type="PROSITE" id="PS01180"/>
    </source>
</evidence>
<dbReference type="PANTHER" id="PTHR24251">
    <property type="entry name" value="OVOCHYMASE-RELATED"/>
    <property type="match status" value="1"/>
</dbReference>
<dbReference type="InterPro" id="IPR035914">
    <property type="entry name" value="Sperma_CUB_dom_sf"/>
</dbReference>
<proteinExistence type="predicted"/>